<gene>
    <name evidence="2" type="ORF">F0U60_08015</name>
</gene>
<proteinExistence type="predicted"/>
<dbReference type="Proteomes" id="UP001611383">
    <property type="component" value="Chromosome"/>
</dbReference>
<keyword evidence="3" id="KW-1185">Reference proteome</keyword>
<dbReference type="RefSeq" id="WP_395816103.1">
    <property type="nucleotide sequence ID" value="NZ_CP043494.1"/>
</dbReference>
<name>A0ABY9WQQ0_9BACT</name>
<feature type="chain" id="PRO_5045780668" description="Copper resistance protein CopC" evidence="1">
    <location>
        <begin position="31"/>
        <end position="132"/>
    </location>
</feature>
<evidence type="ECO:0000256" key="1">
    <source>
        <dbReference type="SAM" id="SignalP"/>
    </source>
</evidence>
<accession>A0ABY9WQQ0</accession>
<organism evidence="2 3">
    <name type="scientific">Archangium minus</name>
    <dbReference type="NCBI Taxonomy" id="83450"/>
    <lineage>
        <taxon>Bacteria</taxon>
        <taxon>Pseudomonadati</taxon>
        <taxon>Myxococcota</taxon>
        <taxon>Myxococcia</taxon>
        <taxon>Myxococcales</taxon>
        <taxon>Cystobacterineae</taxon>
        <taxon>Archangiaceae</taxon>
        <taxon>Archangium</taxon>
    </lineage>
</organism>
<evidence type="ECO:0000313" key="3">
    <source>
        <dbReference type="Proteomes" id="UP001611383"/>
    </source>
</evidence>
<protein>
    <recommendedName>
        <fullName evidence="4">Copper resistance protein CopC</fullName>
    </recommendedName>
</protein>
<reference evidence="2 3" key="1">
    <citation type="submission" date="2019-08" db="EMBL/GenBank/DDBJ databases">
        <title>Archangium and Cystobacter genomes.</title>
        <authorList>
            <person name="Chen I.-C.K."/>
            <person name="Wielgoss S."/>
        </authorList>
    </citation>
    <scope>NUCLEOTIDE SEQUENCE [LARGE SCALE GENOMIC DNA]</scope>
    <source>
        <strain evidence="2 3">Cbm 6</strain>
    </source>
</reference>
<feature type="signal peptide" evidence="1">
    <location>
        <begin position="1"/>
        <end position="30"/>
    </location>
</feature>
<keyword evidence="1" id="KW-0732">Signal</keyword>
<dbReference type="EMBL" id="CP043494">
    <property type="protein sequence ID" value="WNG44047.1"/>
    <property type="molecule type" value="Genomic_DNA"/>
</dbReference>
<sequence length="132" mass="13938">MKTQKLSVFALVALGAAVAGTVLGSAPSHAEPPAVIQPMGMVLPTSLPKVTFYFRAPGGTKLTGSFIAEDVGKAAPKNFVIDSATVTAVDKMAATFTLARPAKGWPVGQYRLEVKHGDKLVHVERFMMLDAQ</sequence>
<evidence type="ECO:0000313" key="2">
    <source>
        <dbReference type="EMBL" id="WNG44047.1"/>
    </source>
</evidence>
<evidence type="ECO:0008006" key="4">
    <source>
        <dbReference type="Google" id="ProtNLM"/>
    </source>
</evidence>